<dbReference type="EMBL" id="CAJEWN010001735">
    <property type="protein sequence ID" value="CAD2199707.1"/>
    <property type="molecule type" value="Genomic_DNA"/>
</dbReference>
<gene>
    <name evidence="1" type="ORF">MENT_LOCUS53122</name>
</gene>
<protein>
    <submittedName>
        <fullName evidence="1">Uncharacterized protein</fullName>
    </submittedName>
</protein>
<name>A0A6V7XLE9_MELEN</name>
<dbReference type="Proteomes" id="UP000580250">
    <property type="component" value="Unassembled WGS sequence"/>
</dbReference>
<sequence length="49" mass="5975">MCLPLLLINKKYLQMEKKRKEDWMESCWDWQETCDKEAKIGIFLGRILV</sequence>
<proteinExistence type="predicted"/>
<organism evidence="1 2">
    <name type="scientific">Meloidogyne enterolobii</name>
    <name type="common">Root-knot nematode worm</name>
    <name type="synonym">Meloidogyne mayaguensis</name>
    <dbReference type="NCBI Taxonomy" id="390850"/>
    <lineage>
        <taxon>Eukaryota</taxon>
        <taxon>Metazoa</taxon>
        <taxon>Ecdysozoa</taxon>
        <taxon>Nematoda</taxon>
        <taxon>Chromadorea</taxon>
        <taxon>Rhabditida</taxon>
        <taxon>Tylenchina</taxon>
        <taxon>Tylenchomorpha</taxon>
        <taxon>Tylenchoidea</taxon>
        <taxon>Meloidogynidae</taxon>
        <taxon>Meloidogyninae</taxon>
        <taxon>Meloidogyne</taxon>
    </lineage>
</organism>
<reference evidence="1 2" key="1">
    <citation type="submission" date="2020-08" db="EMBL/GenBank/DDBJ databases">
        <authorList>
            <person name="Koutsovoulos G."/>
            <person name="Danchin GJ E."/>
        </authorList>
    </citation>
    <scope>NUCLEOTIDE SEQUENCE [LARGE SCALE GENOMIC DNA]</scope>
</reference>
<comment type="caution">
    <text evidence="1">The sequence shown here is derived from an EMBL/GenBank/DDBJ whole genome shotgun (WGS) entry which is preliminary data.</text>
</comment>
<evidence type="ECO:0000313" key="1">
    <source>
        <dbReference type="EMBL" id="CAD2199707.1"/>
    </source>
</evidence>
<evidence type="ECO:0000313" key="2">
    <source>
        <dbReference type="Proteomes" id="UP000580250"/>
    </source>
</evidence>
<accession>A0A6V7XLE9</accession>
<dbReference type="AlphaFoldDB" id="A0A6V7XLE9"/>